<dbReference type="Gene3D" id="1.25.40.10">
    <property type="entry name" value="Tetratricopeptide repeat domain"/>
    <property type="match status" value="1"/>
</dbReference>
<dbReference type="InterPro" id="IPR019734">
    <property type="entry name" value="TPR_rpt"/>
</dbReference>
<proteinExistence type="predicted"/>
<reference evidence="2 3" key="1">
    <citation type="submission" date="2018-08" db="EMBL/GenBank/DDBJ databases">
        <title>Erythrobacter zhengii sp.nov., a bacterium isolated from deep-sea sediment.</title>
        <authorList>
            <person name="Fang C."/>
            <person name="Wu Y.-H."/>
            <person name="Sun C."/>
            <person name="Wang H."/>
            <person name="Cheng H."/>
            <person name="Meng F.-X."/>
            <person name="Wang C.-S."/>
            <person name="Xu X.-W."/>
        </authorList>
    </citation>
    <scope>NUCLEOTIDE SEQUENCE [LARGE SCALE GENOMIC DNA]</scope>
    <source>
        <strain evidence="2 3">V18</strain>
    </source>
</reference>
<dbReference type="EMBL" id="QXFL01000004">
    <property type="protein sequence ID" value="RIV85668.1"/>
    <property type="molecule type" value="Genomic_DNA"/>
</dbReference>
<comment type="caution">
    <text evidence="2">The sequence shown here is derived from an EMBL/GenBank/DDBJ whole genome shotgun (WGS) entry which is preliminary data.</text>
</comment>
<evidence type="ECO:0000256" key="1">
    <source>
        <dbReference type="PROSITE-ProRule" id="PRU00339"/>
    </source>
</evidence>
<dbReference type="Proteomes" id="UP000286576">
    <property type="component" value="Unassembled WGS sequence"/>
</dbReference>
<protein>
    <submittedName>
        <fullName evidence="2">YaiO family outer membrane beta-barrel protein</fullName>
    </submittedName>
</protein>
<dbReference type="AlphaFoldDB" id="A0A418NRJ5"/>
<sequence>MLFVALTNASAFAQDSLYDRAVTARLADDPALAASLLEDWLAEHPDDVDALVQYGYALLALGRLEEAEFAFQKVLRKAPEYADAAQGLALVAERRETEQAVRSGFILVEGALSNTGGGQDDWQELGVLASLPVGTRTTLDLGGTWHRRFGAEDVELGGRATYRATENLWLRAGASVTPNADFRPATGISTGFDFRIAPSTVASLDSSWQSYPVQDVWTVRPGITQYFGGGRFAASLHSHIVAAAGEDVQIGGALRADYLPTASTRLFIGTATGPDTDLGVVRDTTSIFAGGELPLTQDLSLTGSVAQEWRENGFDRTEGRIGVKLSL</sequence>
<feature type="repeat" description="TPR" evidence="1">
    <location>
        <begin position="48"/>
        <end position="81"/>
    </location>
</feature>
<evidence type="ECO:0000313" key="2">
    <source>
        <dbReference type="EMBL" id="RIV85668.1"/>
    </source>
</evidence>
<dbReference type="InterPro" id="IPR030887">
    <property type="entry name" value="Beta-barrel_YaiO"/>
</dbReference>
<dbReference type="SUPFAM" id="SSF56935">
    <property type="entry name" value="Porins"/>
    <property type="match status" value="1"/>
</dbReference>
<dbReference type="Pfam" id="PF14559">
    <property type="entry name" value="TPR_19"/>
    <property type="match status" value="1"/>
</dbReference>
<name>A0A418NRJ5_9SPHN</name>
<dbReference type="InterPro" id="IPR011990">
    <property type="entry name" value="TPR-like_helical_dom_sf"/>
</dbReference>
<keyword evidence="3" id="KW-1185">Reference proteome</keyword>
<accession>A0A418NRJ5</accession>
<evidence type="ECO:0000313" key="3">
    <source>
        <dbReference type="Proteomes" id="UP000286576"/>
    </source>
</evidence>
<gene>
    <name evidence="2" type="primary">yaiO</name>
    <name evidence="2" type="ORF">D2V07_10000</name>
</gene>
<dbReference type="SUPFAM" id="SSF48452">
    <property type="entry name" value="TPR-like"/>
    <property type="match status" value="1"/>
</dbReference>
<dbReference type="NCBIfam" id="TIGR04390">
    <property type="entry name" value="OMP_YaiO_dom"/>
    <property type="match status" value="1"/>
</dbReference>
<dbReference type="PROSITE" id="PS50005">
    <property type="entry name" value="TPR"/>
    <property type="match status" value="1"/>
</dbReference>
<keyword evidence="1" id="KW-0802">TPR repeat</keyword>
<organism evidence="2 3">
    <name type="scientific">Aurantiacibacter zhengii</name>
    <dbReference type="NCBI Taxonomy" id="2307003"/>
    <lineage>
        <taxon>Bacteria</taxon>
        <taxon>Pseudomonadati</taxon>
        <taxon>Pseudomonadota</taxon>
        <taxon>Alphaproteobacteria</taxon>
        <taxon>Sphingomonadales</taxon>
        <taxon>Erythrobacteraceae</taxon>
        <taxon>Aurantiacibacter</taxon>
    </lineage>
</organism>